<name>A0A1J4KP37_9EUKA</name>
<proteinExistence type="predicted"/>
<organism evidence="2 3">
    <name type="scientific">Tritrichomonas foetus</name>
    <dbReference type="NCBI Taxonomy" id="1144522"/>
    <lineage>
        <taxon>Eukaryota</taxon>
        <taxon>Metamonada</taxon>
        <taxon>Parabasalia</taxon>
        <taxon>Tritrichomonadida</taxon>
        <taxon>Tritrichomonadidae</taxon>
        <taxon>Tritrichomonas</taxon>
    </lineage>
</organism>
<dbReference type="GeneID" id="94826025"/>
<feature type="coiled-coil region" evidence="1">
    <location>
        <begin position="218"/>
        <end position="290"/>
    </location>
</feature>
<dbReference type="AlphaFoldDB" id="A0A1J4KP37"/>
<reference evidence="2" key="1">
    <citation type="submission" date="2016-10" db="EMBL/GenBank/DDBJ databases">
        <authorList>
            <person name="Benchimol M."/>
            <person name="Almeida L.G."/>
            <person name="Vasconcelos A.T."/>
            <person name="Perreira-Neves A."/>
            <person name="Rosa I.A."/>
            <person name="Tasca T."/>
            <person name="Bogo M.R."/>
            <person name="de Souza W."/>
        </authorList>
    </citation>
    <scope>NUCLEOTIDE SEQUENCE [LARGE SCALE GENOMIC DNA]</scope>
    <source>
        <strain evidence="2">K</strain>
    </source>
</reference>
<sequence>MLTLNDLQAHFAAIPRDFSLTINGIEQKCNKKLLSTFSNVINSIAENQYSCEIPVKNESVDAVIRFLHGQTVDFSQNSFECLCVAAHMDIQILQSRLNSLVESFLTDSNFENCYKALKDYPKYCQPLFSYFGKNQAFFQSFTKLHKLDTNFVNCLLSQTSNLFNSEDEKALYIFSVIDDNSDMSLFSNINLCELTEETLYELLNHPLAEKFSPYLHTIKLFEKQLNIYESSVKRLNEMTKNVENLKIKYDKDFRINEDISIELDKTAIDCSIAEQKRANLQIEIESILSEFNILNSFVNSLESKNESFRNFLHDLKKMKKFADELVQILQTFHDIGGKVIYPGSSPSSLKIAKQWKEANIVLITKLKEISIKKNEYVQIKELLKSMQEILSDLIVVEYPIVKKNQ</sequence>
<comment type="caution">
    <text evidence="2">The sequence shown here is derived from an EMBL/GenBank/DDBJ whole genome shotgun (WGS) entry which is preliminary data.</text>
</comment>
<dbReference type="VEuPathDB" id="TrichDB:TRFO_03479"/>
<accession>A0A1J4KP37</accession>
<evidence type="ECO:0000313" key="3">
    <source>
        <dbReference type="Proteomes" id="UP000179807"/>
    </source>
</evidence>
<dbReference type="EMBL" id="MLAK01000549">
    <property type="protein sequence ID" value="OHT13057.1"/>
    <property type="molecule type" value="Genomic_DNA"/>
</dbReference>
<keyword evidence="3" id="KW-1185">Reference proteome</keyword>
<evidence type="ECO:0000256" key="1">
    <source>
        <dbReference type="SAM" id="Coils"/>
    </source>
</evidence>
<evidence type="ECO:0000313" key="2">
    <source>
        <dbReference type="EMBL" id="OHT13057.1"/>
    </source>
</evidence>
<keyword evidence="1" id="KW-0175">Coiled coil</keyword>
<dbReference type="RefSeq" id="XP_068366193.1">
    <property type="nucleotide sequence ID" value="XM_068491321.1"/>
</dbReference>
<protein>
    <recommendedName>
        <fullName evidence="4">BTB domain-containing protein</fullName>
    </recommendedName>
</protein>
<dbReference type="Proteomes" id="UP000179807">
    <property type="component" value="Unassembled WGS sequence"/>
</dbReference>
<evidence type="ECO:0008006" key="4">
    <source>
        <dbReference type="Google" id="ProtNLM"/>
    </source>
</evidence>
<gene>
    <name evidence="2" type="ORF">TRFO_03479</name>
</gene>